<sequence>MRRDAGMSTAPDAAAKPQSRRLRILFIAEAVSLAHVVRPFVLARSLDPSCYEVHFACDARFNKLLGPLPFTHYPIYTVPTDQHLTKMFQGRLCYTPKILRKYVEEDTKVLAEVAPDLVVSDLRLTLSVSARLAGVPYIAIANAYWSPQARRRGFPLPDVLWTHLFGVRLVKLLYRLERPLFFAYQCLPFNWVRRKYGLPSLGWDLCRHFTDGDYTLYADVPEMVPTDGLPANHQYLGPVLWSPSVPLPAWWDSLPTDRPIVYVTMGSSGGKGLLQVVLNALADLPVTVIAATAGRSELQNVPANAFVADYLPGEAAAACSAVVVCNGGSPTTQQALVAGVPVVGIAGNLDQHLNMEAVERAGAGMLLRTERLKSKRVADVVSQVLSRAEYRQGAQRLAEAFGRDRPEFPQHLENVLRFALENLPSTSLAS</sequence>
<dbReference type="EMBL" id="QAYL01000001">
    <property type="protein sequence ID" value="RFD27134.1"/>
    <property type="molecule type" value="Genomic_DNA"/>
</dbReference>
<dbReference type="InterPro" id="IPR002213">
    <property type="entry name" value="UDP_glucos_trans"/>
</dbReference>
<dbReference type="OrthoDB" id="6620093at2"/>
<accession>A0A3E1HLL8</accession>
<evidence type="ECO:0000259" key="3">
    <source>
        <dbReference type="Pfam" id="PF06722"/>
    </source>
</evidence>
<dbReference type="Pfam" id="PF06722">
    <property type="entry name" value="EryCIII-like_C"/>
    <property type="match status" value="1"/>
</dbReference>
<organism evidence="4 5">
    <name type="scientific">Mycobacterium uberis</name>
    <dbReference type="NCBI Taxonomy" id="2162698"/>
    <lineage>
        <taxon>Bacteria</taxon>
        <taxon>Bacillati</taxon>
        <taxon>Actinomycetota</taxon>
        <taxon>Actinomycetes</taxon>
        <taxon>Mycobacteriales</taxon>
        <taxon>Mycobacteriaceae</taxon>
        <taxon>Mycobacterium</taxon>
    </lineage>
</organism>
<dbReference type="InterPro" id="IPR010610">
    <property type="entry name" value="EryCIII-like_C"/>
</dbReference>
<dbReference type="Proteomes" id="UP000258522">
    <property type="component" value="Unassembled WGS sequence"/>
</dbReference>
<dbReference type="AlphaFoldDB" id="A0A3E1HLL8"/>
<keyword evidence="1" id="KW-0328">Glycosyltransferase</keyword>
<dbReference type="PANTHER" id="PTHR21015">
    <property type="entry name" value="UDP-N-ACETYLGLUCOSAMINE--N-ACETYLMURAMYL-(PENTAPEPTIDE) PYROPHOSPHORYL-UNDECAPRENOL N-ACETYLGLUCOSAMINE TRANSFERASE 1"/>
    <property type="match status" value="1"/>
</dbReference>
<evidence type="ECO:0000313" key="4">
    <source>
        <dbReference type="EMBL" id="RFD27134.1"/>
    </source>
</evidence>
<comment type="caution">
    <text evidence="4">The sequence shown here is derived from an EMBL/GenBank/DDBJ whole genome shotgun (WGS) entry which is preliminary data.</text>
</comment>
<dbReference type="GO" id="GO:0016020">
    <property type="term" value="C:membrane"/>
    <property type="evidence" value="ECO:0007669"/>
    <property type="project" value="GOC"/>
</dbReference>
<dbReference type="GO" id="GO:0009247">
    <property type="term" value="P:glycolipid biosynthetic process"/>
    <property type="evidence" value="ECO:0007669"/>
    <property type="project" value="UniProtKB-ARBA"/>
</dbReference>
<evidence type="ECO:0000313" key="5">
    <source>
        <dbReference type="Proteomes" id="UP000258522"/>
    </source>
</evidence>
<feature type="domain" description="Erythromycin biosynthesis protein CIII-like C-terminal" evidence="3">
    <location>
        <begin position="276"/>
        <end position="400"/>
    </location>
</feature>
<proteinExistence type="predicted"/>
<evidence type="ECO:0000256" key="1">
    <source>
        <dbReference type="ARBA" id="ARBA00022676"/>
    </source>
</evidence>
<protein>
    <submittedName>
        <fullName evidence="4">Glycosyl transferase family 1</fullName>
    </submittedName>
</protein>
<dbReference type="CDD" id="cd03784">
    <property type="entry name" value="GT1_Gtf-like"/>
    <property type="match status" value="1"/>
</dbReference>
<dbReference type="SUPFAM" id="SSF53756">
    <property type="entry name" value="UDP-Glycosyltransferase/glycogen phosphorylase"/>
    <property type="match status" value="1"/>
</dbReference>
<evidence type="ECO:0000256" key="2">
    <source>
        <dbReference type="ARBA" id="ARBA00022679"/>
    </source>
</evidence>
<reference evidence="4 5" key="1">
    <citation type="submission" date="2018-07" db="EMBL/GenBank/DDBJ databases">
        <title>Whole genome sequence of Mycobacterium uberis.</title>
        <authorList>
            <person name="Benjak A."/>
        </authorList>
    </citation>
    <scope>NUCLEOTIDE SEQUENCE [LARGE SCALE GENOMIC DNA]</scope>
    <source>
        <strain evidence="4 5">Jura</strain>
    </source>
</reference>
<keyword evidence="2 4" id="KW-0808">Transferase</keyword>
<dbReference type="GO" id="GO:0016758">
    <property type="term" value="F:hexosyltransferase activity"/>
    <property type="evidence" value="ECO:0007669"/>
    <property type="project" value="UniProtKB-ARBA"/>
</dbReference>
<dbReference type="Gene3D" id="3.40.50.2000">
    <property type="entry name" value="Glycogen Phosphorylase B"/>
    <property type="match status" value="2"/>
</dbReference>
<keyword evidence="5" id="KW-1185">Reference proteome</keyword>
<dbReference type="FunFam" id="3.40.50.2000:FF:000072">
    <property type="entry name" value="Glycosyl transferase"/>
    <property type="match status" value="1"/>
</dbReference>
<dbReference type="GO" id="GO:0008194">
    <property type="term" value="F:UDP-glycosyltransferase activity"/>
    <property type="evidence" value="ECO:0007669"/>
    <property type="project" value="InterPro"/>
</dbReference>
<gene>
    <name evidence="4" type="ORF">MUBE_00315</name>
</gene>
<dbReference type="PANTHER" id="PTHR21015:SF22">
    <property type="entry name" value="GLYCOSYLTRANSFERASE"/>
    <property type="match status" value="1"/>
</dbReference>
<name>A0A3E1HLL8_9MYCO</name>